<sequence length="49" mass="5203">MNCGSAASSINCQFNSRPIVEGFAKIGGGSGDSIVQKWEQLGRIGEKHH</sequence>
<reference evidence="1" key="2">
    <citation type="journal article" date="2015" name="Data Brief">
        <title>Shoot transcriptome of the giant reed, Arundo donax.</title>
        <authorList>
            <person name="Barrero R.A."/>
            <person name="Guerrero F.D."/>
            <person name="Moolhuijzen P."/>
            <person name="Goolsby J.A."/>
            <person name="Tidwell J."/>
            <person name="Bellgard S.E."/>
            <person name="Bellgard M.I."/>
        </authorList>
    </citation>
    <scope>NUCLEOTIDE SEQUENCE</scope>
    <source>
        <tissue evidence="1">Shoot tissue taken approximately 20 cm above the soil surface</tissue>
    </source>
</reference>
<proteinExistence type="predicted"/>
<protein>
    <submittedName>
        <fullName evidence="1">Uncharacterized protein</fullName>
    </submittedName>
</protein>
<accession>A0A0A9F8M7</accession>
<evidence type="ECO:0000313" key="1">
    <source>
        <dbReference type="EMBL" id="JAE08677.1"/>
    </source>
</evidence>
<reference evidence="1" key="1">
    <citation type="submission" date="2014-09" db="EMBL/GenBank/DDBJ databases">
        <authorList>
            <person name="Magalhaes I.L.F."/>
            <person name="Oliveira U."/>
            <person name="Santos F.R."/>
            <person name="Vidigal T.H.D.A."/>
            <person name="Brescovit A.D."/>
            <person name="Santos A.J."/>
        </authorList>
    </citation>
    <scope>NUCLEOTIDE SEQUENCE</scope>
    <source>
        <tissue evidence="1">Shoot tissue taken approximately 20 cm above the soil surface</tissue>
    </source>
</reference>
<organism evidence="1">
    <name type="scientific">Arundo donax</name>
    <name type="common">Giant reed</name>
    <name type="synonym">Donax arundinaceus</name>
    <dbReference type="NCBI Taxonomy" id="35708"/>
    <lineage>
        <taxon>Eukaryota</taxon>
        <taxon>Viridiplantae</taxon>
        <taxon>Streptophyta</taxon>
        <taxon>Embryophyta</taxon>
        <taxon>Tracheophyta</taxon>
        <taxon>Spermatophyta</taxon>
        <taxon>Magnoliopsida</taxon>
        <taxon>Liliopsida</taxon>
        <taxon>Poales</taxon>
        <taxon>Poaceae</taxon>
        <taxon>PACMAD clade</taxon>
        <taxon>Arundinoideae</taxon>
        <taxon>Arundineae</taxon>
        <taxon>Arundo</taxon>
    </lineage>
</organism>
<name>A0A0A9F8M7_ARUDO</name>
<dbReference type="AlphaFoldDB" id="A0A0A9F8M7"/>
<dbReference type="EMBL" id="GBRH01189219">
    <property type="protein sequence ID" value="JAE08677.1"/>
    <property type="molecule type" value="Transcribed_RNA"/>
</dbReference>